<name>A0A0F2MIC6_SPOSC</name>
<sequence>MSSGRIEKWCARKSASSEVEDDYRLYTQAKFVVLDSRFRLGLWESTGREGQIKEWMKRGEGSERPASKISRGQRPGEN</sequence>
<proteinExistence type="predicted"/>
<comment type="caution">
    <text evidence="2">The sequence shown here is derived from an EMBL/GenBank/DDBJ whole genome shotgun (WGS) entry which is preliminary data.</text>
</comment>
<dbReference type="RefSeq" id="XP_016591495.1">
    <property type="nucleotide sequence ID" value="XM_016734846.1"/>
</dbReference>
<accession>A0A0F2MIC6</accession>
<evidence type="ECO:0000313" key="2">
    <source>
        <dbReference type="EMBL" id="KJR88819.1"/>
    </source>
</evidence>
<dbReference type="VEuPathDB" id="FungiDB:SPSK_08208"/>
<gene>
    <name evidence="2" type="ORF">SPSK_08208</name>
</gene>
<evidence type="ECO:0000256" key="1">
    <source>
        <dbReference type="SAM" id="MobiDB-lite"/>
    </source>
</evidence>
<reference evidence="2 3" key="2">
    <citation type="journal article" date="2015" name="Eukaryot. Cell">
        <title>Asexual propagation of a virulent clone complex in a human and feline outbreak of sporotrichosis.</title>
        <authorList>
            <person name="Teixeira Mde M."/>
            <person name="Rodrigues A.M."/>
            <person name="Tsui C.K."/>
            <person name="de Almeida L.G."/>
            <person name="Van Diepeningen A.D."/>
            <person name="van den Ende B.G."/>
            <person name="Fernandes G.F."/>
            <person name="Kano R."/>
            <person name="Hamelin R.C."/>
            <person name="Lopes-Bezerra L.M."/>
            <person name="Vasconcelos A.T."/>
            <person name="de Hoog S."/>
            <person name="de Camargo Z.P."/>
            <person name="Felipe M.S."/>
        </authorList>
    </citation>
    <scope>NUCLEOTIDE SEQUENCE [LARGE SCALE GENOMIC DNA]</scope>
    <source>
        <strain evidence="2 3">1099-18</strain>
    </source>
</reference>
<dbReference type="AlphaFoldDB" id="A0A0F2MIC6"/>
<evidence type="ECO:0000313" key="3">
    <source>
        <dbReference type="Proteomes" id="UP000033710"/>
    </source>
</evidence>
<dbReference type="KEGG" id="ssck:SPSK_08208"/>
<feature type="compositionally biased region" description="Basic and acidic residues" evidence="1">
    <location>
        <begin position="54"/>
        <end position="66"/>
    </location>
</feature>
<protein>
    <submittedName>
        <fullName evidence="2">Uncharacterized protein</fullName>
    </submittedName>
</protein>
<dbReference type="Proteomes" id="UP000033710">
    <property type="component" value="Unassembled WGS sequence"/>
</dbReference>
<dbReference type="GeneID" id="27670123"/>
<reference evidence="2 3" key="1">
    <citation type="journal article" date="2014" name="BMC Genomics">
        <title>Comparative genomics of the major fungal agents of human and animal Sporotrichosis: Sporothrix schenckii and Sporothrix brasiliensis.</title>
        <authorList>
            <person name="Teixeira M.M."/>
            <person name="de Almeida L.G."/>
            <person name="Kubitschek-Barreira P."/>
            <person name="Alves F.L."/>
            <person name="Kioshima E.S."/>
            <person name="Abadio A.K."/>
            <person name="Fernandes L."/>
            <person name="Derengowski L.S."/>
            <person name="Ferreira K.S."/>
            <person name="Souza R.C."/>
            <person name="Ruiz J.C."/>
            <person name="de Andrade N.C."/>
            <person name="Paes H.C."/>
            <person name="Nicola A.M."/>
            <person name="Albuquerque P."/>
            <person name="Gerber A.L."/>
            <person name="Martins V.P."/>
            <person name="Peconick L.D."/>
            <person name="Neto A.V."/>
            <person name="Chaucanez C.B."/>
            <person name="Silva P.A."/>
            <person name="Cunha O.L."/>
            <person name="de Oliveira F.F."/>
            <person name="dos Santos T.C."/>
            <person name="Barros A.L."/>
            <person name="Soares M.A."/>
            <person name="de Oliveira L.M."/>
            <person name="Marini M.M."/>
            <person name="Villalobos-Duno H."/>
            <person name="Cunha M.M."/>
            <person name="de Hoog S."/>
            <person name="da Silveira J.F."/>
            <person name="Henrissat B."/>
            <person name="Nino-Vega G.A."/>
            <person name="Cisalpino P.S."/>
            <person name="Mora-Montes H.M."/>
            <person name="Almeida S.R."/>
            <person name="Stajich J.E."/>
            <person name="Lopes-Bezerra L.M."/>
            <person name="Vasconcelos A.T."/>
            <person name="Felipe M.S."/>
        </authorList>
    </citation>
    <scope>NUCLEOTIDE SEQUENCE [LARGE SCALE GENOMIC DNA]</scope>
    <source>
        <strain evidence="2 3">1099-18</strain>
    </source>
</reference>
<feature type="region of interest" description="Disordered" evidence="1">
    <location>
        <begin position="54"/>
        <end position="78"/>
    </location>
</feature>
<organism evidence="2 3">
    <name type="scientific">Sporothrix schenckii 1099-18</name>
    <dbReference type="NCBI Taxonomy" id="1397361"/>
    <lineage>
        <taxon>Eukaryota</taxon>
        <taxon>Fungi</taxon>
        <taxon>Dikarya</taxon>
        <taxon>Ascomycota</taxon>
        <taxon>Pezizomycotina</taxon>
        <taxon>Sordariomycetes</taxon>
        <taxon>Sordariomycetidae</taxon>
        <taxon>Ophiostomatales</taxon>
        <taxon>Ophiostomataceae</taxon>
        <taxon>Sporothrix</taxon>
    </lineage>
</organism>
<dbReference type="EMBL" id="AXCR01000004">
    <property type="protein sequence ID" value="KJR88819.1"/>
    <property type="molecule type" value="Genomic_DNA"/>
</dbReference>